<feature type="non-terminal residue" evidence="5">
    <location>
        <position position="501"/>
    </location>
</feature>
<evidence type="ECO:0000256" key="1">
    <source>
        <dbReference type="ARBA" id="ARBA00006586"/>
    </source>
</evidence>
<name>X0SR08_9ZZZZ</name>
<evidence type="ECO:0000256" key="2">
    <source>
        <dbReference type="ARBA" id="ARBA00022801"/>
    </source>
</evidence>
<dbReference type="PANTHER" id="PTHR34218">
    <property type="entry name" value="PEPTIDASE S45 PENICILLIN AMIDASE"/>
    <property type="match status" value="1"/>
</dbReference>
<dbReference type="PANTHER" id="PTHR34218:SF4">
    <property type="entry name" value="ACYL-HOMOSERINE LACTONE ACYLASE QUIP"/>
    <property type="match status" value="1"/>
</dbReference>
<accession>X0SR08</accession>
<comment type="similarity">
    <text evidence="1">Belongs to the peptidase S45 family.</text>
</comment>
<comment type="caution">
    <text evidence="5">The sequence shown here is derived from an EMBL/GenBank/DDBJ whole genome shotgun (WGS) entry which is preliminary data.</text>
</comment>
<dbReference type="Gene3D" id="1.10.439.10">
    <property type="entry name" value="Penicillin Amidohydrolase, domain 1"/>
    <property type="match status" value="1"/>
</dbReference>
<protein>
    <recommendedName>
        <fullName evidence="6">Penicillin acylase family protein</fullName>
    </recommendedName>
</protein>
<proteinExistence type="inferred from homology"/>
<dbReference type="EMBL" id="BARS01000453">
    <property type="protein sequence ID" value="GAF77571.1"/>
    <property type="molecule type" value="Genomic_DNA"/>
</dbReference>
<keyword evidence="4" id="KW-1133">Transmembrane helix</keyword>
<dbReference type="Gene3D" id="2.30.120.10">
    <property type="match status" value="1"/>
</dbReference>
<dbReference type="InterPro" id="IPR029055">
    <property type="entry name" value="Ntn_hydrolases_N"/>
</dbReference>
<dbReference type="Gene3D" id="3.60.20.10">
    <property type="entry name" value="Glutamine Phosphoribosylpyrophosphate, subunit 1, domain 1"/>
    <property type="match status" value="1"/>
</dbReference>
<dbReference type="InterPro" id="IPR043146">
    <property type="entry name" value="Penicillin_amidase_N_B-knob"/>
</dbReference>
<keyword evidence="2" id="KW-0378">Hydrolase</keyword>
<dbReference type="SUPFAM" id="SSF56235">
    <property type="entry name" value="N-terminal nucleophile aminohydrolases (Ntn hydrolases)"/>
    <property type="match status" value="1"/>
</dbReference>
<evidence type="ECO:0000256" key="3">
    <source>
        <dbReference type="ARBA" id="ARBA00023145"/>
    </source>
</evidence>
<organism evidence="5">
    <name type="scientific">marine sediment metagenome</name>
    <dbReference type="NCBI Taxonomy" id="412755"/>
    <lineage>
        <taxon>unclassified sequences</taxon>
        <taxon>metagenomes</taxon>
        <taxon>ecological metagenomes</taxon>
    </lineage>
</organism>
<evidence type="ECO:0000256" key="4">
    <source>
        <dbReference type="SAM" id="Phobius"/>
    </source>
</evidence>
<gene>
    <name evidence="5" type="ORF">S01H1_01109</name>
</gene>
<keyword evidence="3" id="KW-0865">Zymogen</keyword>
<dbReference type="Pfam" id="PF01804">
    <property type="entry name" value="Penicil_amidase"/>
    <property type="match status" value="1"/>
</dbReference>
<keyword evidence="4" id="KW-0812">Transmembrane</keyword>
<reference evidence="5" key="1">
    <citation type="journal article" date="2014" name="Front. Microbiol.">
        <title>High frequency of phylogenetically diverse reductive dehalogenase-homologous genes in deep subseafloor sedimentary metagenomes.</title>
        <authorList>
            <person name="Kawai M."/>
            <person name="Futagami T."/>
            <person name="Toyoda A."/>
            <person name="Takaki Y."/>
            <person name="Nishi S."/>
            <person name="Hori S."/>
            <person name="Arai W."/>
            <person name="Tsubouchi T."/>
            <person name="Morono Y."/>
            <person name="Uchiyama I."/>
            <person name="Ito T."/>
            <person name="Fujiyama A."/>
            <person name="Inagaki F."/>
            <person name="Takami H."/>
        </authorList>
    </citation>
    <scope>NUCLEOTIDE SEQUENCE</scope>
    <source>
        <strain evidence="5">Expedition CK06-06</strain>
    </source>
</reference>
<dbReference type="InterPro" id="IPR023343">
    <property type="entry name" value="Penicillin_amidase_dom1"/>
</dbReference>
<dbReference type="CDD" id="cd03747">
    <property type="entry name" value="Ntn_PGA_like"/>
    <property type="match status" value="1"/>
</dbReference>
<sequence>MKKFFKLAAISVIFILLGFFIFFFFHFFRSSPKLKGTVSLKGITEDVRIITDSWGVPHIFAQNEEDLVFACGYVHARERMWQMEITRRAGFGKLSEIFGKRSLEKDKLMRNLGLKEAALKNFEKLSPKMKNLILSYSDGVNSWMNSRKFDWPPEFLLLRYRPQPWSPLDSLVIKEIMALILCGDYQSEVMRGKLVKKLGVQKALQILEEGIAVPPSETEDVFLSEWLPPLPFQGSNNWVLAGSRTESGKPLLANDPHLEISLPPIWYEIHIVCPDLNATGVSIPGIPFVIIGHNESIAWGITNSGADVQDLYIEKLNSSGDMYLDKGEWKPLLKKMEEIKIKGEKKPESMEISWTARGPIISPLVIESQRALSLSWTIYEGGRTMESFYLLNKAQTWQEFVAALKLFDAPSENFVYADVEGNIGYYLNGKIPLRAEAAALFPFPGWEEEGSWRGFLEEKEKPRLYNPDEGLIVTANNKIVPDGFPYYVSFVWEAPFRAERI</sequence>
<dbReference type="GO" id="GO:0017000">
    <property type="term" value="P:antibiotic biosynthetic process"/>
    <property type="evidence" value="ECO:0007669"/>
    <property type="project" value="InterPro"/>
</dbReference>
<feature type="transmembrane region" description="Helical" evidence="4">
    <location>
        <begin position="7"/>
        <end position="28"/>
    </location>
</feature>
<keyword evidence="4" id="KW-0472">Membrane</keyword>
<dbReference type="AlphaFoldDB" id="X0SR08"/>
<evidence type="ECO:0008006" key="6">
    <source>
        <dbReference type="Google" id="ProtNLM"/>
    </source>
</evidence>
<dbReference type="GO" id="GO:0016811">
    <property type="term" value="F:hydrolase activity, acting on carbon-nitrogen (but not peptide) bonds, in linear amides"/>
    <property type="evidence" value="ECO:0007669"/>
    <property type="project" value="InterPro"/>
</dbReference>
<dbReference type="InterPro" id="IPR002692">
    <property type="entry name" value="S45"/>
</dbReference>
<evidence type="ECO:0000313" key="5">
    <source>
        <dbReference type="EMBL" id="GAF77571.1"/>
    </source>
</evidence>